<dbReference type="Proteomes" id="UP000182427">
    <property type="component" value="Chromosome I"/>
</dbReference>
<protein>
    <submittedName>
        <fullName evidence="2">Uncharacterized protein</fullName>
    </submittedName>
</protein>
<name>A0A1G7P954_9BACT</name>
<sequence length="65" mass="7556">MKEPTGKTWLTTMLFTWVSSIAAGYFFHTPLTWREAFKTFDYSVAFATVVWLIALARWHRGIIKG</sequence>
<feature type="transmembrane region" description="Helical" evidence="1">
    <location>
        <begin position="40"/>
        <end position="58"/>
    </location>
</feature>
<reference evidence="2 3" key="1">
    <citation type="submission" date="2016-10" db="EMBL/GenBank/DDBJ databases">
        <authorList>
            <person name="de Groot N.N."/>
        </authorList>
    </citation>
    <scope>NUCLEOTIDE SEQUENCE [LARGE SCALE GENOMIC DNA]</scope>
    <source>
        <strain evidence="2 3">GAS232</strain>
    </source>
</reference>
<keyword evidence="3" id="KW-1185">Reference proteome</keyword>
<feature type="transmembrane region" description="Helical" evidence="1">
    <location>
        <begin position="9"/>
        <end position="28"/>
    </location>
</feature>
<accession>A0A1G7P954</accession>
<evidence type="ECO:0000313" key="3">
    <source>
        <dbReference type="Proteomes" id="UP000182427"/>
    </source>
</evidence>
<keyword evidence="1" id="KW-0472">Membrane</keyword>
<dbReference type="EMBL" id="LT629690">
    <property type="protein sequence ID" value="SDF82808.1"/>
    <property type="molecule type" value="Genomic_DNA"/>
</dbReference>
<dbReference type="AlphaFoldDB" id="A0A1G7P954"/>
<keyword evidence="1" id="KW-1133">Transmembrane helix</keyword>
<gene>
    <name evidence="2" type="ORF">SAMN05444167_3428</name>
</gene>
<evidence type="ECO:0000313" key="2">
    <source>
        <dbReference type="EMBL" id="SDF82808.1"/>
    </source>
</evidence>
<organism evidence="2 3">
    <name type="scientific">Terriglobus roseus</name>
    <dbReference type="NCBI Taxonomy" id="392734"/>
    <lineage>
        <taxon>Bacteria</taxon>
        <taxon>Pseudomonadati</taxon>
        <taxon>Acidobacteriota</taxon>
        <taxon>Terriglobia</taxon>
        <taxon>Terriglobales</taxon>
        <taxon>Acidobacteriaceae</taxon>
        <taxon>Terriglobus</taxon>
    </lineage>
</organism>
<dbReference type="RefSeq" id="WP_083346222.1">
    <property type="nucleotide sequence ID" value="NZ_LT629690.1"/>
</dbReference>
<keyword evidence="1" id="KW-0812">Transmembrane</keyword>
<dbReference type="OrthoDB" id="121953at2"/>
<evidence type="ECO:0000256" key="1">
    <source>
        <dbReference type="SAM" id="Phobius"/>
    </source>
</evidence>
<proteinExistence type="predicted"/>